<gene>
    <name evidence="1" type="ORF">SE17_11115</name>
</gene>
<comment type="caution">
    <text evidence="1">The sequence shown here is derived from an EMBL/GenBank/DDBJ whole genome shotgun (WGS) entry which is preliminary data.</text>
</comment>
<evidence type="ECO:0000313" key="2">
    <source>
        <dbReference type="Proteomes" id="UP000050509"/>
    </source>
</evidence>
<proteinExistence type="predicted"/>
<evidence type="ECO:0008006" key="3">
    <source>
        <dbReference type="Google" id="ProtNLM"/>
    </source>
</evidence>
<sequence>MAAELPTILFADQQAWAEWLDANHTSSPGLWLRLAKKGSGLASVNYAEALEIALCYGWIDGQKRPADTQTWLQKFTPRGKKSIWSKINRDKVEALIANGQMRPAGQAAIDLARADGRWEAAYDSQKNATIPDDLQAALDASPAAAAFFATLN</sequence>
<dbReference type="PATRIC" id="fig|186479.3.peg.6700"/>
<keyword evidence="2" id="KW-1185">Reference proteome</keyword>
<dbReference type="Proteomes" id="UP000050509">
    <property type="component" value="Unassembled WGS sequence"/>
</dbReference>
<evidence type="ECO:0000313" key="1">
    <source>
        <dbReference type="EMBL" id="KPV53179.1"/>
    </source>
</evidence>
<organism evidence="1 2">
    <name type="scientific">Kouleothrix aurantiaca</name>
    <dbReference type="NCBI Taxonomy" id="186479"/>
    <lineage>
        <taxon>Bacteria</taxon>
        <taxon>Bacillati</taxon>
        <taxon>Chloroflexota</taxon>
        <taxon>Chloroflexia</taxon>
        <taxon>Chloroflexales</taxon>
        <taxon>Roseiflexineae</taxon>
        <taxon>Roseiflexaceae</taxon>
        <taxon>Kouleothrix</taxon>
    </lineage>
</organism>
<accession>A0A0P9F993</accession>
<dbReference type="EMBL" id="LJCR01000321">
    <property type="protein sequence ID" value="KPV53179.1"/>
    <property type="molecule type" value="Genomic_DNA"/>
</dbReference>
<protein>
    <recommendedName>
        <fullName evidence="3">Bacteriocin-protection protein</fullName>
    </recommendedName>
</protein>
<dbReference type="AlphaFoldDB" id="A0A0P9F993"/>
<reference evidence="1 2" key="1">
    <citation type="submission" date="2015-09" db="EMBL/GenBank/DDBJ databases">
        <title>Draft genome sequence of Kouleothrix aurantiaca JCM 19913.</title>
        <authorList>
            <person name="Hemp J."/>
        </authorList>
    </citation>
    <scope>NUCLEOTIDE SEQUENCE [LARGE SCALE GENOMIC DNA]</scope>
    <source>
        <strain evidence="1 2">COM-B</strain>
    </source>
</reference>
<dbReference type="Pfam" id="PF13376">
    <property type="entry name" value="OmdA"/>
    <property type="match status" value="1"/>
</dbReference>
<feature type="non-terminal residue" evidence="1">
    <location>
        <position position="152"/>
    </location>
</feature>
<name>A0A0P9F993_9CHLR</name>